<dbReference type="Pfam" id="PF00293">
    <property type="entry name" value="NUDIX"/>
    <property type="match status" value="1"/>
</dbReference>
<dbReference type="Proteomes" id="UP000664256">
    <property type="component" value="Unassembled WGS sequence"/>
</dbReference>
<dbReference type="InterPro" id="IPR020084">
    <property type="entry name" value="NUDIX_hydrolase_CS"/>
</dbReference>
<keyword evidence="6" id="KW-1185">Reference proteome</keyword>
<evidence type="ECO:0000313" key="5">
    <source>
        <dbReference type="EMBL" id="MBO0449893.1"/>
    </source>
</evidence>
<dbReference type="SUPFAM" id="SSF55811">
    <property type="entry name" value="Nudix"/>
    <property type="match status" value="1"/>
</dbReference>
<dbReference type="PROSITE" id="PS00893">
    <property type="entry name" value="NUDIX_BOX"/>
    <property type="match status" value="1"/>
</dbReference>
<dbReference type="InterPro" id="IPR020476">
    <property type="entry name" value="Nudix_hydrolase"/>
</dbReference>
<dbReference type="InterPro" id="IPR015797">
    <property type="entry name" value="NUDIX_hydrolase-like_dom_sf"/>
</dbReference>
<organism evidence="5 6">
    <name type="scientific">Candidatus Enterococcus myersii</name>
    <dbReference type="NCBI Taxonomy" id="2815322"/>
    <lineage>
        <taxon>Bacteria</taxon>
        <taxon>Bacillati</taxon>
        <taxon>Bacillota</taxon>
        <taxon>Bacilli</taxon>
        <taxon>Lactobacillales</taxon>
        <taxon>Enterococcaceae</taxon>
        <taxon>Enterococcus</taxon>
    </lineage>
</organism>
<dbReference type="PROSITE" id="PS51462">
    <property type="entry name" value="NUDIX"/>
    <property type="match status" value="1"/>
</dbReference>
<gene>
    <name evidence="5" type="ORF">JZO76_10120</name>
</gene>
<dbReference type="InterPro" id="IPR000086">
    <property type="entry name" value="NUDIX_hydrolase_dom"/>
</dbReference>
<dbReference type="RefSeq" id="WP_206903961.1">
    <property type="nucleotide sequence ID" value="NZ_JAFLVT010000014.1"/>
</dbReference>
<evidence type="ECO:0000259" key="4">
    <source>
        <dbReference type="PROSITE" id="PS51462"/>
    </source>
</evidence>
<accession>A0ABS3H8W7</accession>
<dbReference type="EMBL" id="JAFLVT010000014">
    <property type="protein sequence ID" value="MBO0449893.1"/>
    <property type="molecule type" value="Genomic_DNA"/>
</dbReference>
<dbReference type="CDD" id="cd04688">
    <property type="entry name" value="NUDIX_Hydrolase"/>
    <property type="match status" value="1"/>
</dbReference>
<evidence type="ECO:0000256" key="2">
    <source>
        <dbReference type="ARBA" id="ARBA00022801"/>
    </source>
</evidence>
<dbReference type="PRINTS" id="PR00502">
    <property type="entry name" value="NUDIXFAMILY"/>
</dbReference>
<comment type="cofactor">
    <cofactor evidence="1">
        <name>Mg(2+)</name>
        <dbReference type="ChEBI" id="CHEBI:18420"/>
    </cofactor>
</comment>
<proteinExistence type="inferred from homology"/>
<name>A0ABS3H8W7_9ENTE</name>
<keyword evidence="2 3" id="KW-0378">Hydrolase</keyword>
<evidence type="ECO:0000256" key="1">
    <source>
        <dbReference type="ARBA" id="ARBA00001946"/>
    </source>
</evidence>
<comment type="similarity">
    <text evidence="3">Belongs to the Nudix hydrolase family.</text>
</comment>
<evidence type="ECO:0000256" key="3">
    <source>
        <dbReference type="RuleBase" id="RU003476"/>
    </source>
</evidence>
<evidence type="ECO:0000313" key="6">
    <source>
        <dbReference type="Proteomes" id="UP000664256"/>
    </source>
</evidence>
<dbReference type="Gene3D" id="3.90.79.10">
    <property type="entry name" value="Nucleoside Triphosphate Pyrophosphohydrolase"/>
    <property type="match status" value="1"/>
</dbReference>
<sequence length="158" mass="17664">MYTKTDIRTKIATDRFDVRSSGILIQKGHILVSTEDDGTQTLPGGAVKTGESSQAAVIRELKEESGLDVKTKDLMAVIENFFVYEGDDYHQVLFLYHLQTVTDSQTLPVISGIEKTITLSWLDLASEKLDLRPPVLNEVVKNLLANQATSFQHLIYHD</sequence>
<dbReference type="PANTHER" id="PTHR43046">
    <property type="entry name" value="GDP-MANNOSE MANNOSYL HYDROLASE"/>
    <property type="match status" value="1"/>
</dbReference>
<protein>
    <submittedName>
        <fullName evidence="5">NUDIX domain-containing protein</fullName>
    </submittedName>
</protein>
<comment type="caution">
    <text evidence="5">The sequence shown here is derived from an EMBL/GenBank/DDBJ whole genome shotgun (WGS) entry which is preliminary data.</text>
</comment>
<feature type="domain" description="Nudix hydrolase" evidence="4">
    <location>
        <begin position="14"/>
        <end position="144"/>
    </location>
</feature>
<reference evidence="5 6" key="1">
    <citation type="submission" date="2021-03" db="EMBL/GenBank/DDBJ databases">
        <title>Enterococcal diversity collection.</title>
        <authorList>
            <person name="Gilmore M.S."/>
            <person name="Schwartzman J."/>
            <person name="Van Tyne D."/>
            <person name="Martin M."/>
            <person name="Earl A.M."/>
            <person name="Manson A.L."/>
            <person name="Straub T."/>
            <person name="Salamzade R."/>
            <person name="Saavedra J."/>
            <person name="Lebreton F."/>
            <person name="Prichula J."/>
            <person name="Schaufler K."/>
            <person name="Gaca A."/>
            <person name="Sgardioli B."/>
            <person name="Wagenaar J."/>
            <person name="Strong T."/>
        </authorList>
    </citation>
    <scope>NUCLEOTIDE SEQUENCE [LARGE SCALE GENOMIC DNA]</scope>
    <source>
        <strain evidence="5 6">MJM12</strain>
    </source>
</reference>
<dbReference type="PANTHER" id="PTHR43046:SF14">
    <property type="entry name" value="MUTT_NUDIX FAMILY PROTEIN"/>
    <property type="match status" value="1"/>
</dbReference>